<dbReference type="InterPro" id="IPR002035">
    <property type="entry name" value="VWF_A"/>
</dbReference>
<accession>A0A3B3ZR90</accession>
<dbReference type="PRINTS" id="PR00453">
    <property type="entry name" value="VWFADOMAIN"/>
</dbReference>
<evidence type="ECO:0000256" key="2">
    <source>
        <dbReference type="ARBA" id="ARBA00022525"/>
    </source>
</evidence>
<dbReference type="SUPFAM" id="SSF53300">
    <property type="entry name" value="vWA-like"/>
    <property type="match status" value="1"/>
</dbReference>
<feature type="chain" id="PRO_5017227662" description="VWFA domain-containing protein" evidence="8">
    <location>
        <begin position="21"/>
        <end position="335"/>
    </location>
</feature>
<evidence type="ECO:0000313" key="10">
    <source>
        <dbReference type="Ensembl" id="ENSPMGP00000007004.1"/>
    </source>
</evidence>
<keyword evidence="7" id="KW-0472">Membrane</keyword>
<dbReference type="SUPFAM" id="SSF57196">
    <property type="entry name" value="EGF/Laminin"/>
    <property type="match status" value="1"/>
</dbReference>
<evidence type="ECO:0000256" key="6">
    <source>
        <dbReference type="ARBA" id="ARBA00023157"/>
    </source>
</evidence>
<dbReference type="PROSITE" id="PS01186">
    <property type="entry name" value="EGF_2"/>
    <property type="match status" value="1"/>
</dbReference>
<dbReference type="Pfam" id="PF10393">
    <property type="entry name" value="Matrilin_ccoil"/>
    <property type="match status" value="1"/>
</dbReference>
<keyword evidence="11" id="KW-1185">Reference proteome</keyword>
<dbReference type="Pfam" id="PF14670">
    <property type="entry name" value="FXa_inhibition"/>
    <property type="match status" value="1"/>
</dbReference>
<evidence type="ECO:0000259" key="9">
    <source>
        <dbReference type="PROSITE" id="PS50234"/>
    </source>
</evidence>
<dbReference type="InterPro" id="IPR036337">
    <property type="entry name" value="Matrilin_CC_sf"/>
</dbReference>
<dbReference type="SMART" id="SM00179">
    <property type="entry name" value="EGF_CA"/>
    <property type="match status" value="1"/>
</dbReference>
<keyword evidence="6" id="KW-1015">Disulfide bond</keyword>
<dbReference type="InterPro" id="IPR050525">
    <property type="entry name" value="ECM_Assembly_Org"/>
</dbReference>
<evidence type="ECO:0000256" key="8">
    <source>
        <dbReference type="SAM" id="SignalP"/>
    </source>
</evidence>
<keyword evidence="7" id="KW-1133">Transmembrane helix</keyword>
<dbReference type="PANTHER" id="PTHR24020">
    <property type="entry name" value="COLLAGEN ALPHA"/>
    <property type="match status" value="1"/>
</dbReference>
<dbReference type="PANTHER" id="PTHR24020:SF16">
    <property type="entry name" value="CARTILAGE MATRIX PROTEIN"/>
    <property type="match status" value="1"/>
</dbReference>
<feature type="domain" description="VWFA" evidence="9">
    <location>
        <begin position="30"/>
        <end position="204"/>
    </location>
</feature>
<evidence type="ECO:0000313" key="11">
    <source>
        <dbReference type="Proteomes" id="UP000261520"/>
    </source>
</evidence>
<dbReference type="SMART" id="SM00327">
    <property type="entry name" value="VWA"/>
    <property type="match status" value="1"/>
</dbReference>
<dbReference type="Gene3D" id="2.10.25.10">
    <property type="entry name" value="Laminin"/>
    <property type="match status" value="1"/>
</dbReference>
<dbReference type="GO" id="GO:0005509">
    <property type="term" value="F:calcium ion binding"/>
    <property type="evidence" value="ECO:0007669"/>
    <property type="project" value="InterPro"/>
</dbReference>
<keyword evidence="7" id="KW-0812">Transmembrane</keyword>
<dbReference type="Ensembl" id="ENSPMGT00000007448.1">
    <property type="protein sequence ID" value="ENSPMGP00000007004.1"/>
    <property type="gene ID" value="ENSPMGG00000005840.1"/>
</dbReference>
<keyword evidence="3" id="KW-0245">EGF-like domain</keyword>
<protein>
    <recommendedName>
        <fullName evidence="9">VWFA domain-containing protein</fullName>
    </recommendedName>
</protein>
<dbReference type="InterPro" id="IPR000742">
    <property type="entry name" value="EGF"/>
</dbReference>
<dbReference type="Gene3D" id="3.40.50.410">
    <property type="entry name" value="von Willebrand factor, type A domain"/>
    <property type="match status" value="1"/>
</dbReference>
<dbReference type="SUPFAM" id="SSF58002">
    <property type="entry name" value="Chicken cartilage matrix protein"/>
    <property type="match status" value="1"/>
</dbReference>
<dbReference type="CDD" id="cd01475">
    <property type="entry name" value="vWA_Matrilin"/>
    <property type="match status" value="1"/>
</dbReference>
<dbReference type="PROSITE" id="PS50234">
    <property type="entry name" value="VWFA"/>
    <property type="match status" value="1"/>
</dbReference>
<dbReference type="InterPro" id="IPR036465">
    <property type="entry name" value="vWFA_dom_sf"/>
</dbReference>
<dbReference type="Gene3D" id="1.20.5.30">
    <property type="match status" value="1"/>
</dbReference>
<dbReference type="Pfam" id="PF00092">
    <property type="entry name" value="VWA"/>
    <property type="match status" value="1"/>
</dbReference>
<dbReference type="AlphaFoldDB" id="A0A3B3ZR90"/>
<evidence type="ECO:0000256" key="4">
    <source>
        <dbReference type="ARBA" id="ARBA00022729"/>
    </source>
</evidence>
<dbReference type="FunFam" id="3.40.50.410:FF:000018">
    <property type="entry name" value="Matrilin 1"/>
    <property type="match status" value="1"/>
</dbReference>
<feature type="signal peptide" evidence="8">
    <location>
        <begin position="1"/>
        <end position="20"/>
    </location>
</feature>
<dbReference type="InterPro" id="IPR001881">
    <property type="entry name" value="EGF-like_Ca-bd_dom"/>
</dbReference>
<evidence type="ECO:0000256" key="3">
    <source>
        <dbReference type="ARBA" id="ARBA00022536"/>
    </source>
</evidence>
<dbReference type="SMART" id="SM00181">
    <property type="entry name" value="EGF"/>
    <property type="match status" value="1"/>
</dbReference>
<dbReference type="Proteomes" id="UP000261520">
    <property type="component" value="Unplaced"/>
</dbReference>
<comment type="subcellular location">
    <subcellularLocation>
        <location evidence="1">Secreted</location>
    </subcellularLocation>
</comment>
<dbReference type="GO" id="GO:0005576">
    <property type="term" value="C:extracellular region"/>
    <property type="evidence" value="ECO:0007669"/>
    <property type="project" value="UniProtKB-SubCell"/>
</dbReference>
<organism evidence="10 11">
    <name type="scientific">Periophthalmus magnuspinnatus</name>
    <dbReference type="NCBI Taxonomy" id="409849"/>
    <lineage>
        <taxon>Eukaryota</taxon>
        <taxon>Metazoa</taxon>
        <taxon>Chordata</taxon>
        <taxon>Craniata</taxon>
        <taxon>Vertebrata</taxon>
        <taxon>Euteleostomi</taxon>
        <taxon>Actinopterygii</taxon>
        <taxon>Neopterygii</taxon>
        <taxon>Teleostei</taxon>
        <taxon>Neoteleostei</taxon>
        <taxon>Acanthomorphata</taxon>
        <taxon>Gobiaria</taxon>
        <taxon>Gobiiformes</taxon>
        <taxon>Gobioidei</taxon>
        <taxon>Gobiidae</taxon>
        <taxon>Oxudercinae</taxon>
        <taxon>Periophthalmus</taxon>
    </lineage>
</organism>
<dbReference type="SMART" id="SM01279">
    <property type="entry name" value="Matrilin_ccoil"/>
    <property type="match status" value="1"/>
</dbReference>
<keyword evidence="5" id="KW-0677">Repeat</keyword>
<evidence type="ECO:0000256" key="5">
    <source>
        <dbReference type="ARBA" id="ARBA00022737"/>
    </source>
</evidence>
<evidence type="ECO:0000256" key="1">
    <source>
        <dbReference type="ARBA" id="ARBA00004613"/>
    </source>
</evidence>
<keyword evidence="4 8" id="KW-0732">Signal</keyword>
<sequence>KLYFIFIFLYFMWLGHFTFTAGLCKTRPTDLVFIIDSSRSVRPSEFEQVKVFLAKVIEGLDVGPNATRVGVVNYASRVKNEVSLKTHKTKAGLVKAVTKIEPLSTGTMTGLAIQFALNVAFSEAEGARKSNEISKVAIIVTDGRPQDNVKDIAQRARDAGIEIFAIGVGRVDMSTLKQMASDPLDDHVDYVESYSVIEKLTKKFQEAFCVSDQCATGDHDCEQVCISTPGSFKCACKEGFTLMDDGRSCSGECACAPEDPCECDSLVKFQKKVEDALQALTKKYILYFNTSIATILVCECLFLLYYFLSLLWSSLTNASLESMSKRIALLENKIV</sequence>
<name>A0A3B3ZR90_9GOBI</name>
<dbReference type="STRING" id="409849.ENSPMGP00000007004"/>
<dbReference type="InterPro" id="IPR019466">
    <property type="entry name" value="Matrilin_CC_trimer"/>
</dbReference>
<keyword evidence="2" id="KW-0964">Secreted</keyword>
<dbReference type="FunFam" id="1.20.5.30:FF:000007">
    <property type="match status" value="1"/>
</dbReference>
<reference evidence="10" key="2">
    <citation type="submission" date="2025-09" db="UniProtKB">
        <authorList>
            <consortium name="Ensembl"/>
        </authorList>
    </citation>
    <scope>IDENTIFICATION</scope>
</reference>
<dbReference type="GO" id="GO:0031012">
    <property type="term" value="C:extracellular matrix"/>
    <property type="evidence" value="ECO:0007669"/>
    <property type="project" value="UniProtKB-ARBA"/>
</dbReference>
<reference evidence="10" key="1">
    <citation type="submission" date="2025-08" db="UniProtKB">
        <authorList>
            <consortium name="Ensembl"/>
        </authorList>
    </citation>
    <scope>IDENTIFICATION</scope>
</reference>
<proteinExistence type="predicted"/>
<feature type="transmembrane region" description="Helical" evidence="7">
    <location>
        <begin position="284"/>
        <end position="308"/>
    </location>
</feature>
<evidence type="ECO:0000256" key="7">
    <source>
        <dbReference type="SAM" id="Phobius"/>
    </source>
</evidence>